<organism evidence="2 3">
    <name type="scientific">Massilia pinisoli</name>
    <dbReference type="NCBI Taxonomy" id="1772194"/>
    <lineage>
        <taxon>Bacteria</taxon>
        <taxon>Pseudomonadati</taxon>
        <taxon>Pseudomonadota</taxon>
        <taxon>Betaproteobacteria</taxon>
        <taxon>Burkholderiales</taxon>
        <taxon>Oxalobacteraceae</taxon>
        <taxon>Telluria group</taxon>
        <taxon>Massilia</taxon>
    </lineage>
</organism>
<reference evidence="2 3" key="1">
    <citation type="submission" date="2022-08" db="EMBL/GenBank/DDBJ databases">
        <title>Reclassification of Massilia species as members of the genera Telluria, Duganella, Pseudoduganella, Mokoshia gen. nov. and Zemynaea gen. nov. using orthogonal and non-orthogonal genome-based approaches.</title>
        <authorList>
            <person name="Bowman J.P."/>
        </authorList>
    </citation>
    <scope>NUCLEOTIDE SEQUENCE [LARGE SCALE GENOMIC DNA]</scope>
    <source>
        <strain evidence="2 3">JCM 31316</strain>
    </source>
</reference>
<protein>
    <submittedName>
        <fullName evidence="2">DUF1294 domain-containing protein</fullName>
    </submittedName>
</protein>
<dbReference type="Proteomes" id="UP001204151">
    <property type="component" value="Unassembled WGS sequence"/>
</dbReference>
<sequence>MVYLPLLLFLALYAYAALALGLPSAVGCAYTLASVGCFALYAFDKAAARRGDRRTPERHLLLLGLAGGWPGALLAQQWLRHKTVKRPFRHWFWLTVGVNLAGLCWLARALAPAAA</sequence>
<proteinExistence type="predicted"/>
<keyword evidence="3" id="KW-1185">Reference proteome</keyword>
<feature type="transmembrane region" description="Helical" evidence="1">
    <location>
        <begin position="29"/>
        <end position="48"/>
    </location>
</feature>
<comment type="caution">
    <text evidence="2">The sequence shown here is derived from an EMBL/GenBank/DDBJ whole genome shotgun (WGS) entry which is preliminary data.</text>
</comment>
<dbReference type="Pfam" id="PF06961">
    <property type="entry name" value="DUF1294"/>
    <property type="match status" value="1"/>
</dbReference>
<keyword evidence="1" id="KW-0472">Membrane</keyword>
<evidence type="ECO:0000313" key="3">
    <source>
        <dbReference type="Proteomes" id="UP001204151"/>
    </source>
</evidence>
<feature type="transmembrane region" description="Helical" evidence="1">
    <location>
        <begin position="91"/>
        <end position="111"/>
    </location>
</feature>
<evidence type="ECO:0000313" key="2">
    <source>
        <dbReference type="EMBL" id="MCS0583841.1"/>
    </source>
</evidence>
<dbReference type="RefSeq" id="WP_258818413.1">
    <property type="nucleotide sequence ID" value="NZ_JANUGW010000016.1"/>
</dbReference>
<gene>
    <name evidence="2" type="ORF">NX784_19790</name>
</gene>
<dbReference type="EMBL" id="JANUGW010000016">
    <property type="protein sequence ID" value="MCS0583841.1"/>
    <property type="molecule type" value="Genomic_DNA"/>
</dbReference>
<keyword evidence="1" id="KW-0812">Transmembrane</keyword>
<accession>A0ABT1ZV73</accession>
<keyword evidence="1" id="KW-1133">Transmembrane helix</keyword>
<name>A0ABT1ZV73_9BURK</name>
<dbReference type="InterPro" id="IPR010718">
    <property type="entry name" value="DUF1294"/>
</dbReference>
<evidence type="ECO:0000256" key="1">
    <source>
        <dbReference type="SAM" id="Phobius"/>
    </source>
</evidence>